<sequence>MPKTIKAVPNIARPRWVCSPKSKPNTAVAANVVALVTGTAREIGVWLSMAKKVAEAERLTKKGTVYCQIARSLSQLVREARSLWWIGPGWARAWAEEEDLRAWSQRRAPRRIRALVAPQTRPTPIIFSTSPIIGVDLISL</sequence>
<keyword evidence="2" id="KW-1185">Reference proteome</keyword>
<reference evidence="1 2" key="1">
    <citation type="submission" date="2018-10" db="EMBL/GenBank/DDBJ databases">
        <title>A high-quality apple genome assembly.</title>
        <authorList>
            <person name="Hu J."/>
        </authorList>
    </citation>
    <scope>NUCLEOTIDE SEQUENCE [LARGE SCALE GENOMIC DNA]</scope>
    <source>
        <strain evidence="2">cv. HFTH1</strain>
        <tissue evidence="1">Young leaf</tissue>
    </source>
</reference>
<proteinExistence type="predicted"/>
<protein>
    <submittedName>
        <fullName evidence="1">Uncharacterized protein</fullName>
    </submittedName>
</protein>
<evidence type="ECO:0000313" key="2">
    <source>
        <dbReference type="Proteomes" id="UP000290289"/>
    </source>
</evidence>
<evidence type="ECO:0000313" key="1">
    <source>
        <dbReference type="EMBL" id="RXI05944.1"/>
    </source>
</evidence>
<dbReference type="Proteomes" id="UP000290289">
    <property type="component" value="Chromosome 2"/>
</dbReference>
<comment type="caution">
    <text evidence="1">The sequence shown here is derived from an EMBL/GenBank/DDBJ whole genome shotgun (WGS) entry which is preliminary data.</text>
</comment>
<dbReference type="EMBL" id="RDQH01000328">
    <property type="protein sequence ID" value="RXI05944.1"/>
    <property type="molecule type" value="Genomic_DNA"/>
</dbReference>
<gene>
    <name evidence="1" type="ORF">DVH24_017986</name>
</gene>
<accession>A0A498KHR2</accession>
<dbReference type="AlphaFoldDB" id="A0A498KHR2"/>
<organism evidence="1 2">
    <name type="scientific">Malus domestica</name>
    <name type="common">Apple</name>
    <name type="synonym">Pyrus malus</name>
    <dbReference type="NCBI Taxonomy" id="3750"/>
    <lineage>
        <taxon>Eukaryota</taxon>
        <taxon>Viridiplantae</taxon>
        <taxon>Streptophyta</taxon>
        <taxon>Embryophyta</taxon>
        <taxon>Tracheophyta</taxon>
        <taxon>Spermatophyta</taxon>
        <taxon>Magnoliopsida</taxon>
        <taxon>eudicotyledons</taxon>
        <taxon>Gunneridae</taxon>
        <taxon>Pentapetalae</taxon>
        <taxon>rosids</taxon>
        <taxon>fabids</taxon>
        <taxon>Rosales</taxon>
        <taxon>Rosaceae</taxon>
        <taxon>Amygdaloideae</taxon>
        <taxon>Maleae</taxon>
        <taxon>Malus</taxon>
    </lineage>
</organism>
<name>A0A498KHR2_MALDO</name>